<dbReference type="CDD" id="cd04301">
    <property type="entry name" value="NAT_SF"/>
    <property type="match status" value="1"/>
</dbReference>
<dbReference type="InterPro" id="IPR016181">
    <property type="entry name" value="Acyl_CoA_acyltransferase"/>
</dbReference>
<dbReference type="OrthoDB" id="9799096at2"/>
<dbReference type="RefSeq" id="WP_109743827.1">
    <property type="nucleotide sequence ID" value="NZ_QGGO01000017.1"/>
</dbReference>
<dbReference type="Proteomes" id="UP000245489">
    <property type="component" value="Unassembled WGS sequence"/>
</dbReference>
<sequence>MTRKATEADLDFIYDLYMHPQVNPHLLYEKLPLEEFKPIFQDLLKDEVKYIFEDNQQAVGMFKLIPLKHRNAHIAYLGGVGIHPNFSGRGLGEKMLTEALNLAIQNDFKRVELSVGTANQKAIKLYKKVGFEEEGVLRKFTHLKSEGRFIDEMLMSYIRG</sequence>
<dbReference type="PANTHER" id="PTHR43415:SF3">
    <property type="entry name" value="GNAT-FAMILY ACETYLTRANSFERASE"/>
    <property type="match status" value="1"/>
</dbReference>
<dbReference type="Gene3D" id="3.40.630.30">
    <property type="match status" value="1"/>
</dbReference>
<keyword evidence="3" id="KW-1185">Reference proteome</keyword>
<keyword evidence="2" id="KW-0808">Transferase</keyword>
<dbReference type="PANTHER" id="PTHR43415">
    <property type="entry name" value="SPERMIDINE N(1)-ACETYLTRANSFERASE"/>
    <property type="match status" value="1"/>
</dbReference>
<proteinExistence type="predicted"/>
<accession>A0A316E3L2</accession>
<evidence type="ECO:0000259" key="1">
    <source>
        <dbReference type="PROSITE" id="PS51186"/>
    </source>
</evidence>
<protein>
    <submittedName>
        <fullName evidence="2">Putative acetyltransferase</fullName>
    </submittedName>
</protein>
<evidence type="ECO:0000313" key="3">
    <source>
        <dbReference type="Proteomes" id="UP000245489"/>
    </source>
</evidence>
<evidence type="ECO:0000313" key="2">
    <source>
        <dbReference type="EMBL" id="PWK23303.1"/>
    </source>
</evidence>
<dbReference type="InterPro" id="IPR000182">
    <property type="entry name" value="GNAT_dom"/>
</dbReference>
<name>A0A316E3L2_9BACT</name>
<dbReference type="AlphaFoldDB" id="A0A316E3L2"/>
<dbReference type="SUPFAM" id="SSF55729">
    <property type="entry name" value="Acyl-CoA N-acyltransferases (Nat)"/>
    <property type="match status" value="1"/>
</dbReference>
<gene>
    <name evidence="2" type="ORF">LV89_03120</name>
</gene>
<feature type="domain" description="N-acetyltransferase" evidence="1">
    <location>
        <begin position="1"/>
        <end position="156"/>
    </location>
</feature>
<comment type="caution">
    <text evidence="2">The sequence shown here is derived from an EMBL/GenBank/DDBJ whole genome shotgun (WGS) entry which is preliminary data.</text>
</comment>
<dbReference type="GO" id="GO:0016747">
    <property type="term" value="F:acyltransferase activity, transferring groups other than amino-acyl groups"/>
    <property type="evidence" value="ECO:0007669"/>
    <property type="project" value="InterPro"/>
</dbReference>
<organism evidence="2 3">
    <name type="scientific">Arcicella aurantiaca</name>
    <dbReference type="NCBI Taxonomy" id="591202"/>
    <lineage>
        <taxon>Bacteria</taxon>
        <taxon>Pseudomonadati</taxon>
        <taxon>Bacteroidota</taxon>
        <taxon>Cytophagia</taxon>
        <taxon>Cytophagales</taxon>
        <taxon>Flectobacillaceae</taxon>
        <taxon>Arcicella</taxon>
    </lineage>
</organism>
<dbReference type="EMBL" id="QGGO01000017">
    <property type="protein sequence ID" value="PWK23303.1"/>
    <property type="molecule type" value="Genomic_DNA"/>
</dbReference>
<reference evidence="2 3" key="1">
    <citation type="submission" date="2018-05" db="EMBL/GenBank/DDBJ databases">
        <title>Genomic Encyclopedia of Archaeal and Bacterial Type Strains, Phase II (KMG-II): from individual species to whole genera.</title>
        <authorList>
            <person name="Goeker M."/>
        </authorList>
    </citation>
    <scope>NUCLEOTIDE SEQUENCE [LARGE SCALE GENOMIC DNA]</scope>
    <source>
        <strain evidence="2 3">DSM 22214</strain>
    </source>
</reference>
<dbReference type="PROSITE" id="PS51186">
    <property type="entry name" value="GNAT"/>
    <property type="match status" value="1"/>
</dbReference>
<dbReference type="Pfam" id="PF00583">
    <property type="entry name" value="Acetyltransf_1"/>
    <property type="match status" value="1"/>
</dbReference>